<protein>
    <submittedName>
        <fullName evidence="2">Uncharacterized protein</fullName>
    </submittedName>
</protein>
<dbReference type="EMBL" id="CP007790">
    <property type="protein sequence ID" value="AJK68218.1"/>
    <property type="molecule type" value="Genomic_DNA"/>
</dbReference>
<feature type="transmembrane region" description="Helical" evidence="1">
    <location>
        <begin position="200"/>
        <end position="220"/>
    </location>
</feature>
<dbReference type="KEGG" id="cmq:B840_02960"/>
<keyword evidence="1" id="KW-0472">Membrane</keyword>
<evidence type="ECO:0000313" key="3">
    <source>
        <dbReference type="Proteomes" id="UP000031928"/>
    </source>
</evidence>
<dbReference type="OrthoDB" id="4409797at2"/>
<evidence type="ECO:0000256" key="1">
    <source>
        <dbReference type="SAM" id="Phobius"/>
    </source>
</evidence>
<keyword evidence="3" id="KW-1185">Reference proteome</keyword>
<name>A0A0B6TJU4_9CORY</name>
<dbReference type="AlphaFoldDB" id="A0A0B6TJU4"/>
<dbReference type="STRING" id="1224162.B840_02960"/>
<organism evidence="2 3">
    <name type="scientific">Corynebacterium marinum DSM 44953</name>
    <dbReference type="NCBI Taxonomy" id="1224162"/>
    <lineage>
        <taxon>Bacteria</taxon>
        <taxon>Bacillati</taxon>
        <taxon>Actinomycetota</taxon>
        <taxon>Actinomycetes</taxon>
        <taxon>Mycobacteriales</taxon>
        <taxon>Corynebacteriaceae</taxon>
        <taxon>Corynebacterium</taxon>
    </lineage>
</organism>
<dbReference type="RefSeq" id="WP_042620891.1">
    <property type="nucleotide sequence ID" value="NZ_CP007790.1"/>
</dbReference>
<keyword evidence="1" id="KW-0812">Transmembrane</keyword>
<gene>
    <name evidence="2" type="ORF">B840_02960</name>
</gene>
<accession>A0A0B6TJU4</accession>
<dbReference type="HOGENOM" id="CLU_1376156_0_0_11"/>
<dbReference type="Proteomes" id="UP000031928">
    <property type="component" value="Chromosome"/>
</dbReference>
<proteinExistence type="predicted"/>
<keyword evidence="1" id="KW-1133">Transmembrane helix</keyword>
<sequence length="221" mass="22944">MTWTLALAVTPSGIGAAKNGANDVPETTGYFPEMDRAVRFSAGGESTTSPEKTVLVVEAGIQPQQLRWFLGELIIEGVPAETVQVRSDVEVLTAAFGGPVLLVDADNETMVLPSGTGGEPLHAGRAGEIVADTGAQLLLVGHGDIRGKMLAAFRDLGPVELDRPGVARLALENPVTGSLVSLDPAQDPVEVASRATNRSVAGYATIIVVALAVILALSFFF</sequence>
<evidence type="ECO:0000313" key="2">
    <source>
        <dbReference type="EMBL" id="AJK68218.1"/>
    </source>
</evidence>
<reference evidence="2 3" key="1">
    <citation type="submission" date="2014-05" db="EMBL/GenBank/DDBJ databases">
        <title>Complete genome sequence of Corynebacterium marinum DSM 44953.</title>
        <authorList>
            <person name="Schaffert L."/>
            <person name="Albersmeier A."/>
            <person name="Kalinowski J."/>
            <person name="Ruckert C."/>
        </authorList>
    </citation>
    <scope>NUCLEOTIDE SEQUENCE [LARGE SCALE GENOMIC DNA]</scope>
    <source>
        <strain evidence="2 3">DSM 44953</strain>
    </source>
</reference>